<dbReference type="AlphaFoldDB" id="A0A857J6H1"/>
<proteinExistence type="predicted"/>
<accession>A0A857J6H1</accession>
<organism evidence="2 3">
    <name type="scientific">Xylophilus rhododendri</name>
    <dbReference type="NCBI Taxonomy" id="2697032"/>
    <lineage>
        <taxon>Bacteria</taxon>
        <taxon>Pseudomonadati</taxon>
        <taxon>Pseudomonadota</taxon>
        <taxon>Betaproteobacteria</taxon>
        <taxon>Burkholderiales</taxon>
        <taxon>Xylophilus</taxon>
    </lineage>
</organism>
<feature type="region of interest" description="Disordered" evidence="1">
    <location>
        <begin position="1"/>
        <end position="43"/>
    </location>
</feature>
<name>A0A857J6H1_9BURK</name>
<sequence>MFAQQPPQATGRFHQRAQPIPRDAEPAWHRSEPSSDGVRPPVDGDIGGLIAMAAQSAGRAAFSSVRGLAGGLWRRLAAIEQLAPRMHGQRHLRGNAARSRERGAPGVDFARLDHVMLHSLLQSPWLSGNTLASLLHIRDLVQRRGLAIGDLRGRLRPDGSFVPVGPLELRPAAWPGEREQLAWQNLDQMIALVRHQLRGGF</sequence>
<gene>
    <name evidence="2" type="ORF">GT347_13050</name>
</gene>
<dbReference type="KEGG" id="xyk:GT347_13050"/>
<evidence type="ECO:0000313" key="3">
    <source>
        <dbReference type="Proteomes" id="UP000464787"/>
    </source>
</evidence>
<keyword evidence="3" id="KW-1185">Reference proteome</keyword>
<dbReference type="EMBL" id="CP047650">
    <property type="protein sequence ID" value="QHI98833.1"/>
    <property type="molecule type" value="Genomic_DNA"/>
</dbReference>
<feature type="compositionally biased region" description="Basic and acidic residues" evidence="1">
    <location>
        <begin position="22"/>
        <end position="33"/>
    </location>
</feature>
<dbReference type="RefSeq" id="WP_160552387.1">
    <property type="nucleotide sequence ID" value="NZ_CP047650.1"/>
</dbReference>
<evidence type="ECO:0000313" key="2">
    <source>
        <dbReference type="EMBL" id="QHI98833.1"/>
    </source>
</evidence>
<evidence type="ECO:0000256" key="1">
    <source>
        <dbReference type="SAM" id="MobiDB-lite"/>
    </source>
</evidence>
<protein>
    <submittedName>
        <fullName evidence="2">Uncharacterized protein</fullName>
    </submittedName>
</protein>
<dbReference type="Proteomes" id="UP000464787">
    <property type="component" value="Chromosome"/>
</dbReference>
<reference evidence="2 3" key="1">
    <citation type="submission" date="2020-01" db="EMBL/GenBank/DDBJ databases">
        <title>Genome sequencing of strain KACC 21265.</title>
        <authorList>
            <person name="Heo J."/>
            <person name="Kim S.-J."/>
            <person name="Kim J.-S."/>
            <person name="Hong S.-B."/>
            <person name="Kwon S.-W."/>
        </authorList>
    </citation>
    <scope>NUCLEOTIDE SEQUENCE [LARGE SCALE GENOMIC DNA]</scope>
    <source>
        <strain evidence="2 3">KACC 21265</strain>
    </source>
</reference>